<dbReference type="SUPFAM" id="SSF47384">
    <property type="entry name" value="Homodimeric domain of signal transducing histidine kinase"/>
    <property type="match status" value="1"/>
</dbReference>
<dbReference type="SUPFAM" id="SSF55874">
    <property type="entry name" value="ATPase domain of HSP90 chaperone/DNA topoisomerase II/histidine kinase"/>
    <property type="match status" value="1"/>
</dbReference>
<dbReference type="RefSeq" id="WP_055655012.1">
    <property type="nucleotide sequence ID" value="NZ_CXST01000001.1"/>
</dbReference>
<evidence type="ECO:0000256" key="3">
    <source>
        <dbReference type="ARBA" id="ARBA00012438"/>
    </source>
</evidence>
<keyword evidence="11" id="KW-0067">ATP-binding</keyword>
<dbReference type="GO" id="GO:0005886">
    <property type="term" value="C:plasma membrane"/>
    <property type="evidence" value="ECO:0007669"/>
    <property type="project" value="UniProtKB-SubCell"/>
</dbReference>
<dbReference type="GO" id="GO:0000155">
    <property type="term" value="F:phosphorelay sensor kinase activity"/>
    <property type="evidence" value="ECO:0007669"/>
    <property type="project" value="InterPro"/>
</dbReference>
<evidence type="ECO:0000313" key="19">
    <source>
        <dbReference type="EMBL" id="CTQ42938.1"/>
    </source>
</evidence>
<dbReference type="OrthoDB" id="9804645at2"/>
<sequence>MTTRSTPRPILSRLWPSTLASQLIILLLAAIVAAQAFSIWIFQDERRIALVAAARDNLLSRAVSLAELMEDTPANLQDRILVASSSRFAVFWLGETPLAPAPGNSRFEKRLQGYMAERLEHGQTVHLNILADERRGPRGREADDDDHPKWRDVPRHERPSKLRKIMNKPEDLSLSIQMSDGRWLNVATSYRPPAGDFLPLVVQLSITALLMVLIIGFAVRRVTRPLKELSVAAEKFGRGEQQKPLTPSGPSEVRSLTNAFNDMQDRLTRFVRDRTRMLAAISHDLRTPITSLRLRAEFIEDEENRDKMIETLEEMAAMTEAALRFARDDAQAETAENADLGAILEALAGDQQDLGHKCTVETEERIVLPCRPVALKRALRNLIENGIRYGDGVSVHAARSAGEAIIRITDKGPGIPEEKLKDVFEPFVRLEESRSEETGGIGLGLAITRSIIHAHGGRIELKNRPEGGLQADVRLPLGAGK</sequence>
<evidence type="ECO:0000256" key="12">
    <source>
        <dbReference type="ARBA" id="ARBA00022989"/>
    </source>
</evidence>
<evidence type="ECO:0000256" key="7">
    <source>
        <dbReference type="ARBA" id="ARBA00022679"/>
    </source>
</evidence>
<feature type="domain" description="HAMP" evidence="18">
    <location>
        <begin position="220"/>
        <end position="272"/>
    </location>
</feature>
<dbReference type="InterPro" id="IPR036890">
    <property type="entry name" value="HATPase_C_sf"/>
</dbReference>
<dbReference type="InterPro" id="IPR036097">
    <property type="entry name" value="HisK_dim/P_sf"/>
</dbReference>
<dbReference type="InterPro" id="IPR003661">
    <property type="entry name" value="HisK_dim/P_dom"/>
</dbReference>
<dbReference type="Pfam" id="PF00672">
    <property type="entry name" value="HAMP"/>
    <property type="match status" value="1"/>
</dbReference>
<proteinExistence type="predicted"/>
<dbReference type="EC" id="2.7.13.3" evidence="3"/>
<dbReference type="SMART" id="SM00388">
    <property type="entry name" value="HisKA"/>
    <property type="match status" value="1"/>
</dbReference>
<comment type="catalytic activity">
    <reaction evidence="1">
        <text>ATP + protein L-histidine = ADP + protein N-phospho-L-histidine.</text>
        <dbReference type="EC" id="2.7.13.3"/>
    </reaction>
</comment>
<dbReference type="PRINTS" id="PR00344">
    <property type="entry name" value="BCTRLSENSOR"/>
</dbReference>
<evidence type="ECO:0000256" key="16">
    <source>
        <dbReference type="SAM" id="Phobius"/>
    </source>
</evidence>
<dbReference type="InterPro" id="IPR005467">
    <property type="entry name" value="His_kinase_dom"/>
</dbReference>
<evidence type="ECO:0000256" key="13">
    <source>
        <dbReference type="ARBA" id="ARBA00023012"/>
    </source>
</evidence>
<keyword evidence="6" id="KW-0597">Phosphoprotein</keyword>
<dbReference type="AlphaFoldDB" id="A0A0M6Y0W6"/>
<dbReference type="PANTHER" id="PTHR44936:SF5">
    <property type="entry name" value="SENSOR HISTIDINE KINASE ENVZ"/>
    <property type="match status" value="1"/>
</dbReference>
<dbReference type="Gene3D" id="3.30.565.10">
    <property type="entry name" value="Histidine kinase-like ATPase, C-terminal domain"/>
    <property type="match status" value="1"/>
</dbReference>
<evidence type="ECO:0000256" key="8">
    <source>
        <dbReference type="ARBA" id="ARBA00022692"/>
    </source>
</evidence>
<keyword evidence="4" id="KW-1003">Cell membrane</keyword>
<accession>A0A0M6Y0W6</accession>
<keyword evidence="8 16" id="KW-0812">Transmembrane</keyword>
<evidence type="ECO:0000256" key="14">
    <source>
        <dbReference type="ARBA" id="ARBA00023136"/>
    </source>
</evidence>
<dbReference type="Proteomes" id="UP000048926">
    <property type="component" value="Unassembled WGS sequence"/>
</dbReference>
<evidence type="ECO:0000256" key="11">
    <source>
        <dbReference type="ARBA" id="ARBA00022840"/>
    </source>
</evidence>
<dbReference type="SMART" id="SM00304">
    <property type="entry name" value="HAMP"/>
    <property type="match status" value="1"/>
</dbReference>
<evidence type="ECO:0000313" key="20">
    <source>
        <dbReference type="Proteomes" id="UP000048926"/>
    </source>
</evidence>
<evidence type="ECO:0000256" key="9">
    <source>
        <dbReference type="ARBA" id="ARBA00022741"/>
    </source>
</evidence>
<keyword evidence="7 19" id="KW-0808">Transferase</keyword>
<dbReference type="InterPro" id="IPR003660">
    <property type="entry name" value="HAMP_dom"/>
</dbReference>
<dbReference type="EMBL" id="CXST01000001">
    <property type="protein sequence ID" value="CTQ42938.1"/>
    <property type="molecule type" value="Genomic_DNA"/>
</dbReference>
<reference evidence="20" key="1">
    <citation type="submission" date="2015-07" db="EMBL/GenBank/DDBJ databases">
        <authorList>
            <person name="Rodrigo-Torres Lidia"/>
            <person name="Arahal R.David."/>
        </authorList>
    </citation>
    <scope>NUCLEOTIDE SEQUENCE [LARGE SCALE GENOMIC DNA]</scope>
    <source>
        <strain evidence="20">CECT 4801</strain>
    </source>
</reference>
<dbReference type="GO" id="GO:0005524">
    <property type="term" value="F:ATP binding"/>
    <property type="evidence" value="ECO:0007669"/>
    <property type="project" value="UniProtKB-KW"/>
</dbReference>
<dbReference type="Gene3D" id="1.10.8.500">
    <property type="entry name" value="HAMP domain in histidine kinase"/>
    <property type="match status" value="1"/>
</dbReference>
<keyword evidence="9" id="KW-0547">Nucleotide-binding</keyword>
<keyword evidence="20" id="KW-1185">Reference proteome</keyword>
<evidence type="ECO:0000256" key="6">
    <source>
        <dbReference type="ARBA" id="ARBA00022553"/>
    </source>
</evidence>
<evidence type="ECO:0000256" key="10">
    <source>
        <dbReference type="ARBA" id="ARBA00022777"/>
    </source>
</evidence>
<evidence type="ECO:0000259" key="18">
    <source>
        <dbReference type="PROSITE" id="PS50885"/>
    </source>
</evidence>
<keyword evidence="14 16" id="KW-0472">Membrane</keyword>
<keyword evidence="10" id="KW-0418">Kinase</keyword>
<name>A0A0M6Y0W6_9HYPH</name>
<evidence type="ECO:0000256" key="4">
    <source>
        <dbReference type="ARBA" id="ARBA00022475"/>
    </source>
</evidence>
<evidence type="ECO:0000256" key="1">
    <source>
        <dbReference type="ARBA" id="ARBA00000085"/>
    </source>
</evidence>
<dbReference type="Gene3D" id="1.10.287.130">
    <property type="match status" value="1"/>
</dbReference>
<keyword evidence="12 16" id="KW-1133">Transmembrane helix</keyword>
<feature type="region of interest" description="Disordered" evidence="15">
    <location>
        <begin position="131"/>
        <end position="159"/>
    </location>
</feature>
<feature type="transmembrane region" description="Helical" evidence="16">
    <location>
        <begin position="197"/>
        <end position="219"/>
    </location>
</feature>
<dbReference type="Pfam" id="PF00512">
    <property type="entry name" value="HisKA"/>
    <property type="match status" value="1"/>
</dbReference>
<dbReference type="STRING" id="187304.B0E33_23330"/>
<comment type="subcellular location">
    <subcellularLocation>
        <location evidence="2">Cell inner membrane</location>
        <topology evidence="2">Multi-pass membrane protein</topology>
    </subcellularLocation>
</comment>
<dbReference type="InterPro" id="IPR003594">
    <property type="entry name" value="HATPase_dom"/>
</dbReference>
<dbReference type="PROSITE" id="PS50109">
    <property type="entry name" value="HIS_KIN"/>
    <property type="match status" value="1"/>
</dbReference>
<evidence type="ECO:0000259" key="17">
    <source>
        <dbReference type="PROSITE" id="PS50109"/>
    </source>
</evidence>
<dbReference type="SMART" id="SM00387">
    <property type="entry name" value="HATPase_c"/>
    <property type="match status" value="1"/>
</dbReference>
<dbReference type="InterPro" id="IPR050980">
    <property type="entry name" value="2C_sensor_his_kinase"/>
</dbReference>
<evidence type="ECO:0000256" key="5">
    <source>
        <dbReference type="ARBA" id="ARBA00022519"/>
    </source>
</evidence>
<dbReference type="InterPro" id="IPR004358">
    <property type="entry name" value="Sig_transdc_His_kin-like_C"/>
</dbReference>
<dbReference type="Pfam" id="PF02518">
    <property type="entry name" value="HATPase_c"/>
    <property type="match status" value="1"/>
</dbReference>
<protein>
    <recommendedName>
        <fullName evidence="3">histidine kinase</fullName>
        <ecNumber evidence="3">2.7.13.3</ecNumber>
    </recommendedName>
</protein>
<dbReference type="CDD" id="cd06225">
    <property type="entry name" value="HAMP"/>
    <property type="match status" value="1"/>
</dbReference>
<dbReference type="PROSITE" id="PS50885">
    <property type="entry name" value="HAMP"/>
    <property type="match status" value="1"/>
</dbReference>
<keyword evidence="13" id="KW-0902">Two-component regulatory system</keyword>
<dbReference type="PANTHER" id="PTHR44936">
    <property type="entry name" value="SENSOR PROTEIN CREC"/>
    <property type="match status" value="1"/>
</dbReference>
<dbReference type="CDD" id="cd00082">
    <property type="entry name" value="HisKA"/>
    <property type="match status" value="1"/>
</dbReference>
<dbReference type="SUPFAM" id="SSF158472">
    <property type="entry name" value="HAMP domain-like"/>
    <property type="match status" value="1"/>
</dbReference>
<keyword evidence="5" id="KW-0997">Cell inner membrane</keyword>
<gene>
    <name evidence="19" type="primary">envZ_1</name>
    <name evidence="19" type="ORF">LAL4801_01375</name>
</gene>
<feature type="domain" description="Histidine kinase" evidence="17">
    <location>
        <begin position="280"/>
        <end position="479"/>
    </location>
</feature>
<evidence type="ECO:0000256" key="15">
    <source>
        <dbReference type="SAM" id="MobiDB-lite"/>
    </source>
</evidence>
<evidence type="ECO:0000256" key="2">
    <source>
        <dbReference type="ARBA" id="ARBA00004429"/>
    </source>
</evidence>
<organism evidence="19 20">
    <name type="scientific">Roseibium aggregatum</name>
    <dbReference type="NCBI Taxonomy" id="187304"/>
    <lineage>
        <taxon>Bacteria</taxon>
        <taxon>Pseudomonadati</taxon>
        <taxon>Pseudomonadota</taxon>
        <taxon>Alphaproteobacteria</taxon>
        <taxon>Hyphomicrobiales</taxon>
        <taxon>Stappiaceae</taxon>
        <taxon>Roseibium</taxon>
    </lineage>
</organism>